<name>A0A4Y7PYP2_9AGAM</name>
<dbReference type="Proteomes" id="UP000294933">
    <property type="component" value="Unassembled WGS sequence"/>
</dbReference>
<keyword evidence="2" id="KW-1185">Reference proteome</keyword>
<proteinExistence type="predicted"/>
<evidence type="ECO:0000313" key="2">
    <source>
        <dbReference type="Proteomes" id="UP000294933"/>
    </source>
</evidence>
<dbReference type="OrthoDB" id="3171058at2759"/>
<protein>
    <submittedName>
        <fullName evidence="1">Uncharacterized protein</fullName>
    </submittedName>
</protein>
<organism evidence="1 2">
    <name type="scientific">Rickenella mellea</name>
    <dbReference type="NCBI Taxonomy" id="50990"/>
    <lineage>
        <taxon>Eukaryota</taxon>
        <taxon>Fungi</taxon>
        <taxon>Dikarya</taxon>
        <taxon>Basidiomycota</taxon>
        <taxon>Agaricomycotina</taxon>
        <taxon>Agaricomycetes</taxon>
        <taxon>Hymenochaetales</taxon>
        <taxon>Rickenellaceae</taxon>
        <taxon>Rickenella</taxon>
    </lineage>
</organism>
<accession>A0A4Y7PYP2</accession>
<dbReference type="VEuPathDB" id="FungiDB:BD410DRAFT_382743"/>
<dbReference type="EMBL" id="ML170190">
    <property type="protein sequence ID" value="TDL20146.1"/>
    <property type="molecule type" value="Genomic_DNA"/>
</dbReference>
<sequence>MTTDPVHGISFPVEIWRMVIVLAVKTSEPMDNYHDASKPIAARFHLARRVTSKSPEYTLMLLCKSFNHIATEFFYEKVSIHSKRRLEALSKGLKVRKVANNLAKWTRRLDVKYACRETDHNDCDVGSINQLAPILRWCPNLTHLIIDVVNFPSEYGDKDAGLIVLEVLHWDFDLITHEPVTVPMGTLSLLSGT</sequence>
<dbReference type="AlphaFoldDB" id="A0A4Y7PYP2"/>
<evidence type="ECO:0000313" key="1">
    <source>
        <dbReference type="EMBL" id="TDL20146.1"/>
    </source>
</evidence>
<reference evidence="1 2" key="1">
    <citation type="submission" date="2018-06" db="EMBL/GenBank/DDBJ databases">
        <title>A transcriptomic atlas of mushroom development highlights an independent origin of complex multicellularity.</title>
        <authorList>
            <consortium name="DOE Joint Genome Institute"/>
            <person name="Krizsan K."/>
            <person name="Almasi E."/>
            <person name="Merenyi Z."/>
            <person name="Sahu N."/>
            <person name="Viragh M."/>
            <person name="Koszo T."/>
            <person name="Mondo S."/>
            <person name="Kiss B."/>
            <person name="Balint B."/>
            <person name="Kues U."/>
            <person name="Barry K."/>
            <person name="Hegedus J.C."/>
            <person name="Henrissat B."/>
            <person name="Johnson J."/>
            <person name="Lipzen A."/>
            <person name="Ohm R."/>
            <person name="Nagy I."/>
            <person name="Pangilinan J."/>
            <person name="Yan J."/>
            <person name="Xiong Y."/>
            <person name="Grigoriev I.V."/>
            <person name="Hibbett D.S."/>
            <person name="Nagy L.G."/>
        </authorList>
    </citation>
    <scope>NUCLEOTIDE SEQUENCE [LARGE SCALE GENOMIC DNA]</scope>
    <source>
        <strain evidence="1 2">SZMC22713</strain>
    </source>
</reference>
<gene>
    <name evidence="1" type="ORF">BD410DRAFT_382743</name>
</gene>